<accession>A0A8H6LWE0</accession>
<feature type="region of interest" description="Disordered" evidence="1">
    <location>
        <begin position="87"/>
        <end position="140"/>
    </location>
</feature>
<feature type="compositionally biased region" description="Polar residues" evidence="1">
    <location>
        <begin position="109"/>
        <end position="129"/>
    </location>
</feature>
<proteinExistence type="predicted"/>
<dbReference type="AlphaFoldDB" id="A0A8H6LWE0"/>
<protein>
    <submittedName>
        <fullName evidence="2">Uncharacterized protein</fullName>
    </submittedName>
</protein>
<name>A0A8H6LWE0_9AGAR</name>
<feature type="region of interest" description="Disordered" evidence="1">
    <location>
        <begin position="1"/>
        <end position="26"/>
    </location>
</feature>
<gene>
    <name evidence="2" type="ORF">DFP72DRAFT_1079691</name>
</gene>
<sequence>MRVPNLGALSITGGKPQTQPAPFREGNFRSSRTHAVYSRDSNEAHRMMLAAGDRCTASIRLRVTLAAANERLKFDLHHRAIPFSNVRRLQNRSLQHSKSQSAHRRQQQDGKLTTSRTPEPAHSTGNDVTETIDFQPDPEQ</sequence>
<dbReference type="EMBL" id="JACGCI010000138">
    <property type="protein sequence ID" value="KAF6743676.1"/>
    <property type="molecule type" value="Genomic_DNA"/>
</dbReference>
<evidence type="ECO:0000313" key="3">
    <source>
        <dbReference type="Proteomes" id="UP000521943"/>
    </source>
</evidence>
<evidence type="ECO:0000256" key="1">
    <source>
        <dbReference type="SAM" id="MobiDB-lite"/>
    </source>
</evidence>
<reference evidence="2 3" key="1">
    <citation type="submission" date="2020-07" db="EMBL/GenBank/DDBJ databases">
        <title>Comparative genomics of pyrophilous fungi reveals a link between fire events and developmental genes.</title>
        <authorList>
            <consortium name="DOE Joint Genome Institute"/>
            <person name="Steindorff A.S."/>
            <person name="Carver A."/>
            <person name="Calhoun S."/>
            <person name="Stillman K."/>
            <person name="Liu H."/>
            <person name="Lipzen A."/>
            <person name="Pangilinan J."/>
            <person name="Labutti K."/>
            <person name="Bruns T.D."/>
            <person name="Grigoriev I.V."/>
        </authorList>
    </citation>
    <scope>NUCLEOTIDE SEQUENCE [LARGE SCALE GENOMIC DNA]</scope>
    <source>
        <strain evidence="2 3">CBS 144469</strain>
    </source>
</reference>
<keyword evidence="3" id="KW-1185">Reference proteome</keyword>
<organism evidence="2 3">
    <name type="scientific">Ephemerocybe angulata</name>
    <dbReference type="NCBI Taxonomy" id="980116"/>
    <lineage>
        <taxon>Eukaryota</taxon>
        <taxon>Fungi</taxon>
        <taxon>Dikarya</taxon>
        <taxon>Basidiomycota</taxon>
        <taxon>Agaricomycotina</taxon>
        <taxon>Agaricomycetes</taxon>
        <taxon>Agaricomycetidae</taxon>
        <taxon>Agaricales</taxon>
        <taxon>Agaricineae</taxon>
        <taxon>Psathyrellaceae</taxon>
        <taxon>Ephemerocybe</taxon>
    </lineage>
</organism>
<dbReference type="Proteomes" id="UP000521943">
    <property type="component" value="Unassembled WGS sequence"/>
</dbReference>
<evidence type="ECO:0000313" key="2">
    <source>
        <dbReference type="EMBL" id="KAF6743676.1"/>
    </source>
</evidence>
<dbReference type="OrthoDB" id="10594853at2759"/>
<feature type="compositionally biased region" description="Polar residues" evidence="1">
    <location>
        <begin position="87"/>
        <end position="100"/>
    </location>
</feature>
<comment type="caution">
    <text evidence="2">The sequence shown here is derived from an EMBL/GenBank/DDBJ whole genome shotgun (WGS) entry which is preliminary data.</text>
</comment>